<dbReference type="PROSITE" id="PS50011">
    <property type="entry name" value="PROTEIN_KINASE_DOM"/>
    <property type="match status" value="1"/>
</dbReference>
<sequence>MVVRLLALACVRPSQAVAKALLRPRLTSLSSRSALRMSTMSTNITSSDMPQIDPGFLVEEETVKGYNAEHYYPVVLGEVLKDRYRTVGKLGFGSASTVWLCRDETASDKYVALKVYINKSKVHRELPIYSHLNALKSKHPGQQYVRRMLDSFEVEGPHGKHICLVHQPFGMNFDQLKDLCPNELFTPALIRESFRDILDGLEYLHKEAKVIHTDLQPSNLLLGVLDQTVFAKYEQQQIHDPVPRKELPDRTIYTSRSVPLTKGRPAISDLSEARFGDAEHSDLIMPNVYRAPEVILDVPWSYPVDRWAFAMVIWDLFEPNRLFNPKDEVGNYSEEHHLASMVALLGPPPLELLQMSKRSQKYWNEDGTWKGKVSIPDDSLESLEKRLDGEEKETFLRFIKKMLQWHPKDRCDWEDILMDEWLLADLIKNGTIDLKDEER</sequence>
<dbReference type="Pfam" id="PF00069">
    <property type="entry name" value="Pkinase"/>
    <property type="match status" value="1"/>
</dbReference>
<dbReference type="Proteomes" id="UP000660729">
    <property type="component" value="Unassembled WGS sequence"/>
</dbReference>
<dbReference type="GO" id="GO:0004674">
    <property type="term" value="F:protein serine/threonine kinase activity"/>
    <property type="evidence" value="ECO:0007669"/>
    <property type="project" value="UniProtKB-KW"/>
</dbReference>
<protein>
    <recommendedName>
        <fullName evidence="1">non-specific serine/threonine protein kinase</fullName>
        <ecNumber evidence="1">2.7.11.1</ecNumber>
    </recommendedName>
</protein>
<dbReference type="GO" id="GO:0000245">
    <property type="term" value="P:spliceosomal complex assembly"/>
    <property type="evidence" value="ECO:0007669"/>
    <property type="project" value="TreeGrafter"/>
</dbReference>
<dbReference type="EC" id="2.7.11.1" evidence="1"/>
<evidence type="ECO:0000256" key="5">
    <source>
        <dbReference type="ARBA" id="ARBA00022777"/>
    </source>
</evidence>
<dbReference type="GO" id="GO:0005524">
    <property type="term" value="F:ATP binding"/>
    <property type="evidence" value="ECO:0007669"/>
    <property type="project" value="UniProtKB-KW"/>
</dbReference>
<dbReference type="GO" id="GO:0005634">
    <property type="term" value="C:nucleus"/>
    <property type="evidence" value="ECO:0007669"/>
    <property type="project" value="TreeGrafter"/>
</dbReference>
<dbReference type="Gene3D" id="3.30.200.20">
    <property type="entry name" value="Phosphorylase Kinase, domain 1"/>
    <property type="match status" value="1"/>
</dbReference>
<evidence type="ECO:0000256" key="3">
    <source>
        <dbReference type="ARBA" id="ARBA00022679"/>
    </source>
</evidence>
<evidence type="ECO:0000256" key="2">
    <source>
        <dbReference type="ARBA" id="ARBA00022527"/>
    </source>
</evidence>
<dbReference type="AlphaFoldDB" id="A0A8H6VDL3"/>
<keyword evidence="3" id="KW-0808">Transferase</keyword>
<gene>
    <name evidence="10" type="ORF">HII31_11919</name>
</gene>
<keyword evidence="11" id="KW-1185">Reference proteome</keyword>
<organism evidence="10 11">
    <name type="scientific">Pseudocercospora fuligena</name>
    <dbReference type="NCBI Taxonomy" id="685502"/>
    <lineage>
        <taxon>Eukaryota</taxon>
        <taxon>Fungi</taxon>
        <taxon>Dikarya</taxon>
        <taxon>Ascomycota</taxon>
        <taxon>Pezizomycotina</taxon>
        <taxon>Dothideomycetes</taxon>
        <taxon>Dothideomycetidae</taxon>
        <taxon>Mycosphaerellales</taxon>
        <taxon>Mycosphaerellaceae</taxon>
        <taxon>Pseudocercospora</taxon>
    </lineage>
</organism>
<evidence type="ECO:0000256" key="6">
    <source>
        <dbReference type="ARBA" id="ARBA00022840"/>
    </source>
</evidence>
<proteinExistence type="predicted"/>
<evidence type="ECO:0000256" key="7">
    <source>
        <dbReference type="ARBA" id="ARBA00047899"/>
    </source>
</evidence>
<keyword evidence="5 10" id="KW-0418">Kinase</keyword>
<evidence type="ECO:0000256" key="4">
    <source>
        <dbReference type="ARBA" id="ARBA00022741"/>
    </source>
</evidence>
<evidence type="ECO:0000313" key="10">
    <source>
        <dbReference type="EMBL" id="KAF7186687.1"/>
    </source>
</evidence>
<dbReference type="PANTHER" id="PTHR47634:SF9">
    <property type="entry name" value="PROTEIN KINASE DOMAIN-CONTAINING PROTEIN-RELATED"/>
    <property type="match status" value="1"/>
</dbReference>
<name>A0A8H6VDL3_9PEZI</name>
<accession>A0A8H6VDL3</accession>
<keyword evidence="4" id="KW-0547">Nucleotide-binding</keyword>
<dbReference type="InterPro" id="IPR000719">
    <property type="entry name" value="Prot_kinase_dom"/>
</dbReference>
<comment type="catalytic activity">
    <reaction evidence="8">
        <text>L-seryl-[protein] + ATP = O-phospho-L-seryl-[protein] + ADP + H(+)</text>
        <dbReference type="Rhea" id="RHEA:17989"/>
        <dbReference type="Rhea" id="RHEA-COMP:9863"/>
        <dbReference type="Rhea" id="RHEA-COMP:11604"/>
        <dbReference type="ChEBI" id="CHEBI:15378"/>
        <dbReference type="ChEBI" id="CHEBI:29999"/>
        <dbReference type="ChEBI" id="CHEBI:30616"/>
        <dbReference type="ChEBI" id="CHEBI:83421"/>
        <dbReference type="ChEBI" id="CHEBI:456216"/>
        <dbReference type="EC" id="2.7.11.1"/>
    </reaction>
</comment>
<dbReference type="PANTHER" id="PTHR47634">
    <property type="entry name" value="PROTEIN KINASE DOMAIN-CONTAINING PROTEIN-RELATED"/>
    <property type="match status" value="1"/>
</dbReference>
<dbReference type="GO" id="GO:0005737">
    <property type="term" value="C:cytoplasm"/>
    <property type="evidence" value="ECO:0007669"/>
    <property type="project" value="TreeGrafter"/>
</dbReference>
<evidence type="ECO:0000256" key="8">
    <source>
        <dbReference type="ARBA" id="ARBA00048679"/>
    </source>
</evidence>
<dbReference type="OrthoDB" id="5979581at2759"/>
<evidence type="ECO:0000259" key="9">
    <source>
        <dbReference type="PROSITE" id="PS50011"/>
    </source>
</evidence>
<comment type="caution">
    <text evidence="10">The sequence shown here is derived from an EMBL/GenBank/DDBJ whole genome shotgun (WGS) entry which is preliminary data.</text>
</comment>
<feature type="domain" description="Protein kinase" evidence="9">
    <location>
        <begin position="84"/>
        <end position="422"/>
    </location>
</feature>
<dbReference type="InterPro" id="IPR011009">
    <property type="entry name" value="Kinase-like_dom_sf"/>
</dbReference>
<keyword evidence="2" id="KW-0723">Serine/threonine-protein kinase</keyword>
<evidence type="ECO:0000313" key="11">
    <source>
        <dbReference type="Proteomes" id="UP000660729"/>
    </source>
</evidence>
<keyword evidence="6" id="KW-0067">ATP-binding</keyword>
<reference evidence="10" key="1">
    <citation type="submission" date="2020-04" db="EMBL/GenBank/DDBJ databases">
        <title>Draft genome resource of the tomato pathogen Pseudocercospora fuligena.</title>
        <authorList>
            <person name="Zaccaron A."/>
        </authorList>
    </citation>
    <scope>NUCLEOTIDE SEQUENCE</scope>
    <source>
        <strain evidence="10">PF001</strain>
    </source>
</reference>
<dbReference type="EMBL" id="JABCIY010000248">
    <property type="protein sequence ID" value="KAF7186687.1"/>
    <property type="molecule type" value="Genomic_DNA"/>
</dbReference>
<dbReference type="InterPro" id="IPR051334">
    <property type="entry name" value="SRPK"/>
</dbReference>
<comment type="catalytic activity">
    <reaction evidence="7">
        <text>L-threonyl-[protein] + ATP = O-phospho-L-threonyl-[protein] + ADP + H(+)</text>
        <dbReference type="Rhea" id="RHEA:46608"/>
        <dbReference type="Rhea" id="RHEA-COMP:11060"/>
        <dbReference type="Rhea" id="RHEA-COMP:11605"/>
        <dbReference type="ChEBI" id="CHEBI:15378"/>
        <dbReference type="ChEBI" id="CHEBI:30013"/>
        <dbReference type="ChEBI" id="CHEBI:30616"/>
        <dbReference type="ChEBI" id="CHEBI:61977"/>
        <dbReference type="ChEBI" id="CHEBI:456216"/>
        <dbReference type="EC" id="2.7.11.1"/>
    </reaction>
</comment>
<dbReference type="SMART" id="SM00220">
    <property type="entry name" value="S_TKc"/>
    <property type="match status" value="1"/>
</dbReference>
<dbReference type="GO" id="GO:0050684">
    <property type="term" value="P:regulation of mRNA processing"/>
    <property type="evidence" value="ECO:0007669"/>
    <property type="project" value="TreeGrafter"/>
</dbReference>
<evidence type="ECO:0000256" key="1">
    <source>
        <dbReference type="ARBA" id="ARBA00012513"/>
    </source>
</evidence>
<dbReference type="Gene3D" id="1.10.510.10">
    <property type="entry name" value="Transferase(Phosphotransferase) domain 1"/>
    <property type="match status" value="1"/>
</dbReference>
<dbReference type="SUPFAM" id="SSF56112">
    <property type="entry name" value="Protein kinase-like (PK-like)"/>
    <property type="match status" value="1"/>
</dbReference>